<dbReference type="EMBL" id="JAHGAW010000009">
    <property type="protein sequence ID" value="MBT2188078.1"/>
    <property type="molecule type" value="Genomic_DNA"/>
</dbReference>
<dbReference type="Proteomes" id="UP001138757">
    <property type="component" value="Unassembled WGS sequence"/>
</dbReference>
<keyword evidence="2" id="KW-0732">Signal</keyword>
<accession>A0A9X1DDL9</accession>
<feature type="signal peptide" evidence="2">
    <location>
        <begin position="1"/>
        <end position="23"/>
    </location>
</feature>
<dbReference type="InterPro" id="IPR023614">
    <property type="entry name" value="Porin_dom_sf"/>
</dbReference>
<evidence type="ECO:0000313" key="4">
    <source>
        <dbReference type="Proteomes" id="UP001138757"/>
    </source>
</evidence>
<gene>
    <name evidence="3" type="ORF">KK488_14075</name>
</gene>
<dbReference type="Gene3D" id="2.40.160.10">
    <property type="entry name" value="Porin"/>
    <property type="match status" value="1"/>
</dbReference>
<feature type="chain" id="PRO_5040814606" evidence="2">
    <location>
        <begin position="24"/>
        <end position="459"/>
    </location>
</feature>
<keyword evidence="1" id="KW-0175">Coiled coil</keyword>
<dbReference type="AlphaFoldDB" id="A0A9X1DDL9"/>
<dbReference type="Pfam" id="PF07396">
    <property type="entry name" value="Porin_O_P"/>
    <property type="match status" value="1"/>
</dbReference>
<sequence>MRRPLPSALLAATLLTSSMPAIAQESTDVAEMRAEIARLRAQLQALEARLGKVETSAAAPTSARASAPGAAPPAQVAAAAPAAETSIVWKGAPQFSNGKGLTFKPRGRLQLDTDVVTRPDGINGQTLGRAADVRRAFLGVEGTLGGGLGYRLEADFANGVTFTDTWLTYTTGPLTITLGNHKTFASLDEQTSDLETSLLERAAFTQAFGFERRLGLSATYARGDIMASVGAFSDDPETQGGALTDDSYSFDGRAIYMPRVAGTQLHFAGSLHYRALQDLTNTVRYRARPGARTTEFRFVDTGMFSAVSETGYGIEFAAIRGPFHVAAEGFWQQVDRPGNLPTPTFFGGYGEIGYIFAGGKTRSYSRGAFGSIKPTRGLDNGGSGAWQINVRYDWLDLNDKGVVGGKQRTLGTSLVWVPIEHVKFLADYLHLNMYDTPILAGGRSDYDADVVGLRAQYDF</sequence>
<keyword evidence="4" id="KW-1185">Reference proteome</keyword>
<feature type="coiled-coil region" evidence="1">
    <location>
        <begin position="22"/>
        <end position="56"/>
    </location>
</feature>
<name>A0A9X1DDL9_9SPHN</name>
<protein>
    <submittedName>
        <fullName evidence="3">Porin</fullName>
    </submittedName>
</protein>
<evidence type="ECO:0000256" key="1">
    <source>
        <dbReference type="SAM" id="Coils"/>
    </source>
</evidence>
<evidence type="ECO:0000256" key="2">
    <source>
        <dbReference type="SAM" id="SignalP"/>
    </source>
</evidence>
<organism evidence="3 4">
    <name type="scientific">Sphingobium nicotianae</name>
    <dbReference type="NCBI Taxonomy" id="2782607"/>
    <lineage>
        <taxon>Bacteria</taxon>
        <taxon>Pseudomonadati</taxon>
        <taxon>Pseudomonadota</taxon>
        <taxon>Alphaproteobacteria</taxon>
        <taxon>Sphingomonadales</taxon>
        <taxon>Sphingomonadaceae</taxon>
        <taxon>Sphingobium</taxon>
    </lineage>
</organism>
<dbReference type="SUPFAM" id="SSF56935">
    <property type="entry name" value="Porins"/>
    <property type="match status" value="1"/>
</dbReference>
<evidence type="ECO:0000313" key="3">
    <source>
        <dbReference type="EMBL" id="MBT2188078.1"/>
    </source>
</evidence>
<comment type="caution">
    <text evidence="3">The sequence shown here is derived from an EMBL/GenBank/DDBJ whole genome shotgun (WGS) entry which is preliminary data.</text>
</comment>
<reference evidence="3" key="1">
    <citation type="submission" date="2021-05" db="EMBL/GenBank/DDBJ databases">
        <title>Genome of Sphingobium sp. strain.</title>
        <authorList>
            <person name="Fan R."/>
        </authorList>
    </citation>
    <scope>NUCLEOTIDE SEQUENCE</scope>
    <source>
        <strain evidence="3">H33</strain>
    </source>
</reference>
<proteinExistence type="predicted"/>
<dbReference type="InterPro" id="IPR010870">
    <property type="entry name" value="Porin_O/P"/>
</dbReference>